<dbReference type="InterPro" id="IPR036509">
    <property type="entry name" value="Met_Sox_Rdtase_MsrA_sf"/>
</dbReference>
<evidence type="ECO:0000256" key="2">
    <source>
        <dbReference type="ARBA" id="ARBA00012502"/>
    </source>
</evidence>
<keyword evidence="3" id="KW-0560">Oxidoreductase</keyword>
<gene>
    <name evidence="8" type="ORF">PLOB_00037060</name>
</gene>
<keyword evidence="9" id="KW-1185">Reference proteome</keyword>
<dbReference type="EMBL" id="CALNXK010000053">
    <property type="protein sequence ID" value="CAH3133770.1"/>
    <property type="molecule type" value="Genomic_DNA"/>
</dbReference>
<dbReference type="PANTHER" id="PTHR43774">
    <property type="entry name" value="PEPTIDE METHIONINE SULFOXIDE REDUCTASE"/>
    <property type="match status" value="1"/>
</dbReference>
<dbReference type="SUPFAM" id="SSF55068">
    <property type="entry name" value="Peptide methionine sulfoxide reductase"/>
    <property type="match status" value="1"/>
</dbReference>
<evidence type="ECO:0000313" key="8">
    <source>
        <dbReference type="EMBL" id="CAH3133770.1"/>
    </source>
</evidence>
<evidence type="ECO:0000259" key="6">
    <source>
        <dbReference type="Pfam" id="PF01625"/>
    </source>
</evidence>
<dbReference type="PANTHER" id="PTHR43774:SF1">
    <property type="entry name" value="PEPTIDE METHIONINE SULFOXIDE REDUCTASE MSRA 2"/>
    <property type="match status" value="1"/>
</dbReference>
<dbReference type="InterPro" id="IPR049006">
    <property type="entry name" value="MsrA_helical"/>
</dbReference>
<proteinExistence type="inferred from homology"/>
<sequence length="117" mass="13577">MSAIFYHDEEQKKLAEQTRNEHQKTLRRPIVTKILPAKRFYDAEDYHQKYLLRQKPSLLRSLGLNSVELINSSVVARLNGYMGGYGSLKDFEAEVDDLKITDAQADMVRKIISSKRF</sequence>
<dbReference type="EC" id="1.8.4.11" evidence="2"/>
<feature type="region of interest" description="Disordered" evidence="5">
    <location>
        <begin position="1"/>
        <end position="22"/>
    </location>
</feature>
<evidence type="ECO:0000256" key="1">
    <source>
        <dbReference type="ARBA" id="ARBA00005591"/>
    </source>
</evidence>
<dbReference type="Pfam" id="PF20939">
    <property type="entry name" value="MsrA_helical"/>
    <property type="match status" value="1"/>
</dbReference>
<reference evidence="8 9" key="1">
    <citation type="submission" date="2022-05" db="EMBL/GenBank/DDBJ databases">
        <authorList>
            <consortium name="Genoscope - CEA"/>
            <person name="William W."/>
        </authorList>
    </citation>
    <scope>NUCLEOTIDE SEQUENCE [LARGE SCALE GENOMIC DNA]</scope>
</reference>
<comment type="caution">
    <text evidence="8">The sequence shown here is derived from an EMBL/GenBank/DDBJ whole genome shotgun (WGS) entry which is preliminary data.</text>
</comment>
<protein>
    <recommendedName>
        <fullName evidence="2">peptide-methionine (S)-S-oxide reductase</fullName>
        <ecNumber evidence="2">1.8.4.11</ecNumber>
    </recommendedName>
    <alternativeName>
        <fullName evidence="4">Peptide-methionine (S)-S-oxide reductase</fullName>
    </alternativeName>
</protein>
<name>A0ABN8P4V8_9CNID</name>
<accession>A0ABN8P4V8</accession>
<dbReference type="Pfam" id="PF01625">
    <property type="entry name" value="PMSR"/>
    <property type="match status" value="1"/>
</dbReference>
<evidence type="ECO:0000313" key="9">
    <source>
        <dbReference type="Proteomes" id="UP001159405"/>
    </source>
</evidence>
<evidence type="ECO:0000256" key="5">
    <source>
        <dbReference type="SAM" id="MobiDB-lite"/>
    </source>
</evidence>
<comment type="similarity">
    <text evidence="1">Belongs to the MsrA Met sulfoxide reductase family.</text>
</comment>
<evidence type="ECO:0000256" key="4">
    <source>
        <dbReference type="ARBA" id="ARBA00030643"/>
    </source>
</evidence>
<feature type="domain" description="Selenoprotein methionine sulfoxide reductase A helical" evidence="7">
    <location>
        <begin position="63"/>
        <end position="112"/>
    </location>
</feature>
<feature type="domain" description="Peptide methionine sulphoxide reductase MsrA" evidence="6">
    <location>
        <begin position="2"/>
        <end position="55"/>
    </location>
</feature>
<dbReference type="Gene3D" id="3.30.1060.10">
    <property type="entry name" value="Peptide methionine sulphoxide reductase MsrA"/>
    <property type="match status" value="1"/>
</dbReference>
<evidence type="ECO:0000256" key="3">
    <source>
        <dbReference type="ARBA" id="ARBA00023002"/>
    </source>
</evidence>
<dbReference type="InterPro" id="IPR002569">
    <property type="entry name" value="Met_Sox_Rdtase_MsrA_dom"/>
</dbReference>
<organism evidence="8 9">
    <name type="scientific">Porites lobata</name>
    <dbReference type="NCBI Taxonomy" id="104759"/>
    <lineage>
        <taxon>Eukaryota</taxon>
        <taxon>Metazoa</taxon>
        <taxon>Cnidaria</taxon>
        <taxon>Anthozoa</taxon>
        <taxon>Hexacorallia</taxon>
        <taxon>Scleractinia</taxon>
        <taxon>Fungiina</taxon>
        <taxon>Poritidae</taxon>
        <taxon>Porites</taxon>
    </lineage>
</organism>
<dbReference type="Proteomes" id="UP001159405">
    <property type="component" value="Unassembled WGS sequence"/>
</dbReference>
<evidence type="ECO:0000259" key="7">
    <source>
        <dbReference type="Pfam" id="PF20939"/>
    </source>
</evidence>